<name>A0ABV2QQ85_9MICO</name>
<dbReference type="PROSITE" id="PS50995">
    <property type="entry name" value="HTH_MARR_2"/>
    <property type="match status" value="1"/>
</dbReference>
<keyword evidence="6" id="KW-1185">Reference proteome</keyword>
<dbReference type="SUPFAM" id="SSF46785">
    <property type="entry name" value="Winged helix' DNA-binding domain"/>
    <property type="match status" value="1"/>
</dbReference>
<dbReference type="Gene3D" id="1.10.10.10">
    <property type="entry name" value="Winged helix-like DNA-binding domain superfamily/Winged helix DNA-binding domain"/>
    <property type="match status" value="1"/>
</dbReference>
<keyword evidence="2 5" id="KW-0238">DNA-binding</keyword>
<dbReference type="GO" id="GO:0003677">
    <property type="term" value="F:DNA binding"/>
    <property type="evidence" value="ECO:0007669"/>
    <property type="project" value="UniProtKB-KW"/>
</dbReference>
<evidence type="ECO:0000256" key="1">
    <source>
        <dbReference type="ARBA" id="ARBA00023015"/>
    </source>
</evidence>
<evidence type="ECO:0000313" key="5">
    <source>
        <dbReference type="EMBL" id="MET4583132.1"/>
    </source>
</evidence>
<dbReference type="InterPro" id="IPR036388">
    <property type="entry name" value="WH-like_DNA-bd_sf"/>
</dbReference>
<dbReference type="InterPro" id="IPR000835">
    <property type="entry name" value="HTH_MarR-typ"/>
</dbReference>
<gene>
    <name evidence="5" type="ORF">ABIE21_002651</name>
</gene>
<dbReference type="SMART" id="SM00347">
    <property type="entry name" value="HTH_MARR"/>
    <property type="match status" value="1"/>
</dbReference>
<reference evidence="5 6" key="1">
    <citation type="submission" date="2024-06" db="EMBL/GenBank/DDBJ databases">
        <title>Sorghum-associated microbial communities from plants grown in Nebraska, USA.</title>
        <authorList>
            <person name="Schachtman D."/>
        </authorList>
    </citation>
    <scope>NUCLEOTIDE SEQUENCE [LARGE SCALE GENOMIC DNA]</scope>
    <source>
        <strain evidence="5 6">2857</strain>
    </source>
</reference>
<dbReference type="PROSITE" id="PS01117">
    <property type="entry name" value="HTH_MARR_1"/>
    <property type="match status" value="1"/>
</dbReference>
<accession>A0ABV2QQ85</accession>
<dbReference type="InterPro" id="IPR039422">
    <property type="entry name" value="MarR/SlyA-like"/>
</dbReference>
<dbReference type="RefSeq" id="WP_354025300.1">
    <property type="nucleotide sequence ID" value="NZ_JBEPSJ010000003.1"/>
</dbReference>
<comment type="caution">
    <text evidence="5">The sequence shown here is derived from an EMBL/GenBank/DDBJ whole genome shotgun (WGS) entry which is preliminary data.</text>
</comment>
<dbReference type="Pfam" id="PF12802">
    <property type="entry name" value="MarR_2"/>
    <property type="match status" value="1"/>
</dbReference>
<dbReference type="InterPro" id="IPR023187">
    <property type="entry name" value="Tscrpt_reg_MarR-type_CS"/>
</dbReference>
<keyword evidence="3" id="KW-0804">Transcription</keyword>
<dbReference type="PANTHER" id="PTHR33164">
    <property type="entry name" value="TRANSCRIPTIONAL REGULATOR, MARR FAMILY"/>
    <property type="match status" value="1"/>
</dbReference>
<dbReference type="PANTHER" id="PTHR33164:SF104">
    <property type="entry name" value="TRANSCRIPTIONAL REGULATORY PROTEIN"/>
    <property type="match status" value="1"/>
</dbReference>
<dbReference type="EMBL" id="JBEPSJ010000003">
    <property type="protein sequence ID" value="MET4583132.1"/>
    <property type="molecule type" value="Genomic_DNA"/>
</dbReference>
<protein>
    <submittedName>
        <fullName evidence="5">DNA-binding MarR family transcriptional regulator</fullName>
    </submittedName>
</protein>
<evidence type="ECO:0000313" key="6">
    <source>
        <dbReference type="Proteomes" id="UP001549257"/>
    </source>
</evidence>
<evidence type="ECO:0000259" key="4">
    <source>
        <dbReference type="PROSITE" id="PS50995"/>
    </source>
</evidence>
<dbReference type="InterPro" id="IPR036390">
    <property type="entry name" value="WH_DNA-bd_sf"/>
</dbReference>
<evidence type="ECO:0000256" key="2">
    <source>
        <dbReference type="ARBA" id="ARBA00023125"/>
    </source>
</evidence>
<keyword evidence="1" id="KW-0805">Transcription regulation</keyword>
<proteinExistence type="predicted"/>
<dbReference type="Proteomes" id="UP001549257">
    <property type="component" value="Unassembled WGS sequence"/>
</dbReference>
<sequence length="145" mass="16497">MSDKSLAVDAWESLFRAQVSVLRQLNSEFPSGELSFNEYDVLFNLARQPERRLRIRDLNRHLLLTQPSVSRLVDRLVQRELVTKESDPGDGRGTIVQLTDEGFALFRRVAVVHAESIRNRVGGILDADELRQLTVLTEKLRLGGK</sequence>
<evidence type="ECO:0000256" key="3">
    <source>
        <dbReference type="ARBA" id="ARBA00023163"/>
    </source>
</evidence>
<dbReference type="PRINTS" id="PR00598">
    <property type="entry name" value="HTHMARR"/>
</dbReference>
<organism evidence="5 6">
    <name type="scientific">Conyzicola nivalis</name>
    <dbReference type="NCBI Taxonomy" id="1477021"/>
    <lineage>
        <taxon>Bacteria</taxon>
        <taxon>Bacillati</taxon>
        <taxon>Actinomycetota</taxon>
        <taxon>Actinomycetes</taxon>
        <taxon>Micrococcales</taxon>
        <taxon>Microbacteriaceae</taxon>
        <taxon>Conyzicola</taxon>
    </lineage>
</organism>
<feature type="domain" description="HTH marR-type" evidence="4">
    <location>
        <begin position="1"/>
        <end position="142"/>
    </location>
</feature>